<keyword evidence="6" id="KW-1185">Reference proteome</keyword>
<evidence type="ECO:0000313" key="1">
    <source>
        <dbReference type="EMBL" id="CAK9188827.1"/>
    </source>
</evidence>
<protein>
    <submittedName>
        <fullName evidence="3">Uncharacterized protein</fullName>
    </submittedName>
</protein>
<accession>A0ABP0T714</accession>
<dbReference type="EMBL" id="OZ019900">
    <property type="protein sequence ID" value="CAK9234734.1"/>
    <property type="molecule type" value="Genomic_DNA"/>
</dbReference>
<dbReference type="EMBL" id="OZ019900">
    <property type="protein sequence ID" value="CAK9234756.1"/>
    <property type="molecule type" value="Genomic_DNA"/>
</dbReference>
<evidence type="ECO:0000313" key="3">
    <source>
        <dbReference type="EMBL" id="CAK9188869.1"/>
    </source>
</evidence>
<name>A0ABP0T714_9BRYO</name>
<organism evidence="3 6">
    <name type="scientific">Sphagnum troendelagicum</name>
    <dbReference type="NCBI Taxonomy" id="128251"/>
    <lineage>
        <taxon>Eukaryota</taxon>
        <taxon>Viridiplantae</taxon>
        <taxon>Streptophyta</taxon>
        <taxon>Embryophyta</taxon>
        <taxon>Bryophyta</taxon>
        <taxon>Sphagnophytina</taxon>
        <taxon>Sphagnopsida</taxon>
        <taxon>Sphagnales</taxon>
        <taxon>Sphagnaceae</taxon>
        <taxon>Sphagnum</taxon>
    </lineage>
</organism>
<evidence type="ECO:0000313" key="6">
    <source>
        <dbReference type="Proteomes" id="UP001497512"/>
    </source>
</evidence>
<proteinExistence type="predicted"/>
<evidence type="ECO:0000313" key="5">
    <source>
        <dbReference type="EMBL" id="CAK9234756.1"/>
    </source>
</evidence>
<evidence type="ECO:0000313" key="4">
    <source>
        <dbReference type="EMBL" id="CAK9234734.1"/>
    </source>
</evidence>
<dbReference type="EMBL" id="CAXANX010000033">
    <property type="protein sequence ID" value="CAK9188851.1"/>
    <property type="molecule type" value="Genomic_DNA"/>
</dbReference>
<dbReference type="EMBL" id="CAXANX010000033">
    <property type="protein sequence ID" value="CAK9188869.1"/>
    <property type="molecule type" value="Genomic_DNA"/>
</dbReference>
<dbReference type="EMBL" id="CAXANX010000033">
    <property type="protein sequence ID" value="CAK9188827.1"/>
    <property type="molecule type" value="Genomic_DNA"/>
</dbReference>
<dbReference type="Proteomes" id="UP001497512">
    <property type="component" value="Chromosome 8"/>
</dbReference>
<sequence>MTLLKGADDAVSLPVMPCAFFMWAFQHDALVNLEYHLRHTVHWHFPQCLAESPSYQSLTYSHGNWCFWSFRFDLAGACMSPSLSSDAMTTAESSTTTTLTAGSPLLNIVLCSSLSAAAEDRGGVDSVTDQA</sequence>
<reference evidence="3" key="1">
    <citation type="submission" date="2024-02" db="EMBL/GenBank/DDBJ databases">
        <authorList>
            <consortium name="ELIXIR-Norway"/>
            <consortium name="Elixir Norway"/>
        </authorList>
    </citation>
    <scope>NUCLEOTIDE SEQUENCE</scope>
</reference>
<dbReference type="Proteomes" id="UP001497512">
    <property type="component" value="Unassembled WGS sequence"/>
</dbReference>
<gene>
    <name evidence="4" type="ORF">CSSPTR1EN2_LOCUS22365</name>
    <name evidence="5" type="ORF">CSSPTR1EN2_LOCUS22376</name>
    <name evidence="1" type="ORF">CSSPTR1EN2_LOCUS24089</name>
    <name evidence="2" type="ORF">CSSPTR1EN2_LOCUS24101</name>
    <name evidence="3" type="ORF">CSSPTR1EN2_LOCUS24113</name>
</gene>
<evidence type="ECO:0000313" key="2">
    <source>
        <dbReference type="EMBL" id="CAK9188851.1"/>
    </source>
</evidence>